<evidence type="ECO:0000313" key="2">
    <source>
        <dbReference type="Proteomes" id="UP001152803"/>
    </source>
</evidence>
<proteinExistence type="predicted"/>
<organism evidence="1 2">
    <name type="scientific">Conger conger</name>
    <name type="common">Conger eel</name>
    <name type="synonym">Muraena conger</name>
    <dbReference type="NCBI Taxonomy" id="82655"/>
    <lineage>
        <taxon>Eukaryota</taxon>
        <taxon>Metazoa</taxon>
        <taxon>Chordata</taxon>
        <taxon>Craniata</taxon>
        <taxon>Vertebrata</taxon>
        <taxon>Euteleostomi</taxon>
        <taxon>Actinopterygii</taxon>
        <taxon>Neopterygii</taxon>
        <taxon>Teleostei</taxon>
        <taxon>Anguilliformes</taxon>
        <taxon>Congridae</taxon>
        <taxon>Conger</taxon>
    </lineage>
</organism>
<sequence>MCFVTNHWRCDLNLESVTFWNHWEDNHWKDVIQICEVSFQNHWGDVIQIRSVVTFQHSIKRCDVESGNASGPKVVDMYCSCRFCRSVVFI</sequence>
<reference evidence="1" key="1">
    <citation type="journal article" date="2023" name="Science">
        <title>Genome structures resolve the early diversification of teleost fishes.</title>
        <authorList>
            <person name="Parey E."/>
            <person name="Louis A."/>
            <person name="Montfort J."/>
            <person name="Bouchez O."/>
            <person name="Roques C."/>
            <person name="Iampietro C."/>
            <person name="Lluch J."/>
            <person name="Castinel A."/>
            <person name="Donnadieu C."/>
            <person name="Desvignes T."/>
            <person name="Floi Bucao C."/>
            <person name="Jouanno E."/>
            <person name="Wen M."/>
            <person name="Mejri S."/>
            <person name="Dirks R."/>
            <person name="Jansen H."/>
            <person name="Henkel C."/>
            <person name="Chen W.J."/>
            <person name="Zahm M."/>
            <person name="Cabau C."/>
            <person name="Klopp C."/>
            <person name="Thompson A.W."/>
            <person name="Robinson-Rechavi M."/>
            <person name="Braasch I."/>
            <person name="Lecointre G."/>
            <person name="Bobe J."/>
            <person name="Postlethwait J.H."/>
            <person name="Berthelot C."/>
            <person name="Roest Crollius H."/>
            <person name="Guiguen Y."/>
        </authorList>
    </citation>
    <scope>NUCLEOTIDE SEQUENCE</scope>
    <source>
        <strain evidence="1">Concon-B</strain>
    </source>
</reference>
<dbReference type="EMBL" id="JAFJMO010000006">
    <property type="protein sequence ID" value="KAJ8275030.1"/>
    <property type="molecule type" value="Genomic_DNA"/>
</dbReference>
<dbReference type="Proteomes" id="UP001152803">
    <property type="component" value="Unassembled WGS sequence"/>
</dbReference>
<accession>A0A9Q1I1E8</accession>
<name>A0A9Q1I1E8_CONCO</name>
<evidence type="ECO:0000313" key="1">
    <source>
        <dbReference type="EMBL" id="KAJ8275030.1"/>
    </source>
</evidence>
<protein>
    <submittedName>
        <fullName evidence="1">Uncharacterized protein</fullName>
    </submittedName>
</protein>
<keyword evidence="2" id="KW-1185">Reference proteome</keyword>
<comment type="caution">
    <text evidence="1">The sequence shown here is derived from an EMBL/GenBank/DDBJ whole genome shotgun (WGS) entry which is preliminary data.</text>
</comment>
<gene>
    <name evidence="1" type="ORF">COCON_G00096550</name>
</gene>
<dbReference type="AlphaFoldDB" id="A0A9Q1I1E8"/>